<proteinExistence type="predicted"/>
<name>A0A6J5VP43_PRUAR</name>
<dbReference type="Proteomes" id="UP000507222">
    <property type="component" value="Unassembled WGS sequence"/>
</dbReference>
<dbReference type="AlphaFoldDB" id="A0A6J5VP43"/>
<organism evidence="1 2">
    <name type="scientific">Prunus armeniaca</name>
    <name type="common">Apricot</name>
    <name type="synonym">Armeniaca vulgaris</name>
    <dbReference type="NCBI Taxonomy" id="36596"/>
    <lineage>
        <taxon>Eukaryota</taxon>
        <taxon>Viridiplantae</taxon>
        <taxon>Streptophyta</taxon>
        <taxon>Embryophyta</taxon>
        <taxon>Tracheophyta</taxon>
        <taxon>Spermatophyta</taxon>
        <taxon>Magnoliopsida</taxon>
        <taxon>eudicotyledons</taxon>
        <taxon>Gunneridae</taxon>
        <taxon>Pentapetalae</taxon>
        <taxon>rosids</taxon>
        <taxon>fabids</taxon>
        <taxon>Rosales</taxon>
        <taxon>Rosaceae</taxon>
        <taxon>Amygdaloideae</taxon>
        <taxon>Amygdaleae</taxon>
        <taxon>Prunus</taxon>
    </lineage>
</organism>
<evidence type="ECO:0000313" key="1">
    <source>
        <dbReference type="EMBL" id="CAB4289604.1"/>
    </source>
</evidence>
<accession>A0A6J5VP43</accession>
<reference evidence="1 2" key="1">
    <citation type="submission" date="2020-05" db="EMBL/GenBank/DDBJ databases">
        <authorList>
            <person name="Campoy J."/>
            <person name="Schneeberger K."/>
            <person name="Spophaly S."/>
        </authorList>
    </citation>
    <scope>NUCLEOTIDE SEQUENCE [LARGE SCALE GENOMIC DNA]</scope>
    <source>
        <strain evidence="1">PruArmRojPasFocal</strain>
    </source>
</reference>
<dbReference type="EMBL" id="CAEKDK010000008">
    <property type="protein sequence ID" value="CAB4289604.1"/>
    <property type="molecule type" value="Genomic_DNA"/>
</dbReference>
<sequence>MEALMCALVEVVLMSREGDILAFRMVLHKLAKSHKYLEDNKTNPSKLKLKEFIDLRIKKTMP</sequence>
<gene>
    <name evidence="1" type="ORF">CURHAP_LOCUS48730</name>
</gene>
<evidence type="ECO:0000313" key="2">
    <source>
        <dbReference type="Proteomes" id="UP000507222"/>
    </source>
</evidence>
<protein>
    <submittedName>
        <fullName evidence="1">Uncharacterized protein</fullName>
    </submittedName>
</protein>